<evidence type="ECO:0000256" key="6">
    <source>
        <dbReference type="PROSITE-ProRule" id="PRU00169"/>
    </source>
</evidence>
<evidence type="ECO:0000256" key="5">
    <source>
        <dbReference type="ARBA" id="ARBA00023163"/>
    </source>
</evidence>
<dbReference type="Proteomes" id="UP000298468">
    <property type="component" value="Unassembled WGS sequence"/>
</dbReference>
<dbReference type="CDD" id="cd00383">
    <property type="entry name" value="trans_reg_C"/>
    <property type="match status" value="1"/>
</dbReference>
<keyword evidence="11" id="KW-1185">Reference proteome</keyword>
<evidence type="ECO:0000256" key="4">
    <source>
        <dbReference type="ARBA" id="ARBA00023125"/>
    </source>
</evidence>
<dbReference type="Pfam" id="PF00072">
    <property type="entry name" value="Response_reg"/>
    <property type="match status" value="1"/>
</dbReference>
<dbReference type="PROSITE" id="PS51755">
    <property type="entry name" value="OMPR_PHOB"/>
    <property type="match status" value="1"/>
</dbReference>
<dbReference type="Pfam" id="PF00486">
    <property type="entry name" value="Trans_reg_C"/>
    <property type="match status" value="1"/>
</dbReference>
<reference evidence="10 11" key="1">
    <citation type="submission" date="2019-03" db="EMBL/GenBank/DDBJ databases">
        <title>Genomics of glacier-inhabiting Cryobacterium strains.</title>
        <authorList>
            <person name="Liu Q."/>
            <person name="Xin Y.-H."/>
        </authorList>
    </citation>
    <scope>NUCLEOTIDE SEQUENCE [LARGE SCALE GENOMIC DNA]</scope>
    <source>
        <strain evidence="10 11">Sr59</strain>
    </source>
</reference>
<evidence type="ECO:0000259" key="8">
    <source>
        <dbReference type="PROSITE" id="PS50110"/>
    </source>
</evidence>
<dbReference type="SMART" id="SM00448">
    <property type="entry name" value="REC"/>
    <property type="match status" value="1"/>
</dbReference>
<dbReference type="PANTHER" id="PTHR48111:SF1">
    <property type="entry name" value="TWO-COMPONENT RESPONSE REGULATOR ORR33"/>
    <property type="match status" value="1"/>
</dbReference>
<dbReference type="OrthoDB" id="3197131at2"/>
<evidence type="ECO:0000259" key="9">
    <source>
        <dbReference type="PROSITE" id="PS51755"/>
    </source>
</evidence>
<evidence type="ECO:0000256" key="7">
    <source>
        <dbReference type="PROSITE-ProRule" id="PRU01091"/>
    </source>
</evidence>
<dbReference type="Gene3D" id="1.10.10.10">
    <property type="entry name" value="Winged helix-like DNA-binding domain superfamily/Winged helix DNA-binding domain"/>
    <property type="match status" value="1"/>
</dbReference>
<name>A0A4R9BZ74_9MICO</name>
<feature type="domain" description="Response regulatory" evidence="8">
    <location>
        <begin position="1"/>
        <end position="114"/>
    </location>
</feature>
<accession>A0A4R9BZ74</accession>
<evidence type="ECO:0000256" key="2">
    <source>
        <dbReference type="ARBA" id="ARBA00023012"/>
    </source>
</evidence>
<protein>
    <submittedName>
        <fullName evidence="10">Response regulator transcription factor</fullName>
    </submittedName>
</protein>
<dbReference type="InterPro" id="IPR001867">
    <property type="entry name" value="OmpR/PhoB-type_DNA-bd"/>
</dbReference>
<evidence type="ECO:0000256" key="1">
    <source>
        <dbReference type="ARBA" id="ARBA00022553"/>
    </source>
</evidence>
<dbReference type="GO" id="GO:0000976">
    <property type="term" value="F:transcription cis-regulatory region binding"/>
    <property type="evidence" value="ECO:0007669"/>
    <property type="project" value="TreeGrafter"/>
</dbReference>
<evidence type="ECO:0000313" key="11">
    <source>
        <dbReference type="Proteomes" id="UP000298468"/>
    </source>
</evidence>
<dbReference type="EMBL" id="SOHM01000003">
    <property type="protein sequence ID" value="TFD94867.1"/>
    <property type="molecule type" value="Genomic_DNA"/>
</dbReference>
<dbReference type="PANTHER" id="PTHR48111">
    <property type="entry name" value="REGULATOR OF RPOS"/>
    <property type="match status" value="1"/>
</dbReference>
<dbReference type="SMART" id="SM00862">
    <property type="entry name" value="Trans_reg_C"/>
    <property type="match status" value="1"/>
</dbReference>
<keyword evidence="5" id="KW-0804">Transcription</keyword>
<sequence>MLLVEDDARLVQMLDQLLQNEGYDTVIARDGQRALHEGLTQPFDVIVLDRGLPVMEGLDVLTRLRGRGILTPALVLSALGNPADRVEGLDRGAEDYLAKPFDIDELLARIRALLRRHTSTVPVLGVPGGSLDTESRTVTTTAGAVVTLSDREAHLLERLARRPQQVFERSDLLANVFPDADDVGVVDTYVHYLRKKLGRAAIHTVRGIGYRLGTLS</sequence>
<proteinExistence type="predicted"/>
<dbReference type="PROSITE" id="PS50110">
    <property type="entry name" value="RESPONSE_REGULATORY"/>
    <property type="match status" value="1"/>
</dbReference>
<evidence type="ECO:0000313" key="10">
    <source>
        <dbReference type="EMBL" id="TFD94867.1"/>
    </source>
</evidence>
<comment type="caution">
    <text evidence="10">The sequence shown here is derived from an EMBL/GenBank/DDBJ whole genome shotgun (WGS) entry which is preliminary data.</text>
</comment>
<feature type="DNA-binding region" description="OmpR/PhoB-type" evidence="7">
    <location>
        <begin position="121"/>
        <end position="214"/>
    </location>
</feature>
<dbReference type="SUPFAM" id="SSF52172">
    <property type="entry name" value="CheY-like"/>
    <property type="match status" value="1"/>
</dbReference>
<keyword evidence="2" id="KW-0902">Two-component regulatory system</keyword>
<evidence type="ECO:0000256" key="3">
    <source>
        <dbReference type="ARBA" id="ARBA00023015"/>
    </source>
</evidence>
<dbReference type="InterPro" id="IPR011006">
    <property type="entry name" value="CheY-like_superfamily"/>
</dbReference>
<dbReference type="InterPro" id="IPR036388">
    <property type="entry name" value="WH-like_DNA-bd_sf"/>
</dbReference>
<gene>
    <name evidence="10" type="ORF">E3T61_01520</name>
</gene>
<organism evidence="10 11">
    <name type="scientific">Cryobacterium lactosi</name>
    <dbReference type="NCBI Taxonomy" id="1259202"/>
    <lineage>
        <taxon>Bacteria</taxon>
        <taxon>Bacillati</taxon>
        <taxon>Actinomycetota</taxon>
        <taxon>Actinomycetes</taxon>
        <taxon>Micrococcales</taxon>
        <taxon>Microbacteriaceae</taxon>
        <taxon>Cryobacterium</taxon>
    </lineage>
</organism>
<feature type="domain" description="OmpR/PhoB-type" evidence="9">
    <location>
        <begin position="121"/>
        <end position="214"/>
    </location>
</feature>
<dbReference type="InterPro" id="IPR001789">
    <property type="entry name" value="Sig_transdc_resp-reg_receiver"/>
</dbReference>
<dbReference type="Gene3D" id="3.40.50.2300">
    <property type="match status" value="1"/>
</dbReference>
<dbReference type="InterPro" id="IPR016032">
    <property type="entry name" value="Sig_transdc_resp-reg_C-effctor"/>
</dbReference>
<dbReference type="GO" id="GO:0005829">
    <property type="term" value="C:cytosol"/>
    <property type="evidence" value="ECO:0007669"/>
    <property type="project" value="TreeGrafter"/>
</dbReference>
<keyword evidence="4 7" id="KW-0238">DNA-binding</keyword>
<keyword evidence="1 6" id="KW-0597">Phosphoprotein</keyword>
<dbReference type="InterPro" id="IPR039420">
    <property type="entry name" value="WalR-like"/>
</dbReference>
<dbReference type="GO" id="GO:0000156">
    <property type="term" value="F:phosphorelay response regulator activity"/>
    <property type="evidence" value="ECO:0007669"/>
    <property type="project" value="TreeGrafter"/>
</dbReference>
<dbReference type="GO" id="GO:0032993">
    <property type="term" value="C:protein-DNA complex"/>
    <property type="evidence" value="ECO:0007669"/>
    <property type="project" value="TreeGrafter"/>
</dbReference>
<dbReference type="AlphaFoldDB" id="A0A4R9BZ74"/>
<dbReference type="Gene3D" id="6.10.250.690">
    <property type="match status" value="1"/>
</dbReference>
<dbReference type="GO" id="GO:0006355">
    <property type="term" value="P:regulation of DNA-templated transcription"/>
    <property type="evidence" value="ECO:0007669"/>
    <property type="project" value="InterPro"/>
</dbReference>
<keyword evidence="3" id="KW-0805">Transcription regulation</keyword>
<feature type="modified residue" description="4-aspartylphosphate" evidence="6">
    <location>
        <position position="49"/>
    </location>
</feature>
<dbReference type="SUPFAM" id="SSF46894">
    <property type="entry name" value="C-terminal effector domain of the bipartite response regulators"/>
    <property type="match status" value="1"/>
</dbReference>